<dbReference type="InterPro" id="IPR038883">
    <property type="entry name" value="AN11006-like"/>
</dbReference>
<evidence type="ECO:0000313" key="2">
    <source>
        <dbReference type="EMBL" id="OCL14147.1"/>
    </source>
</evidence>
<dbReference type="AlphaFoldDB" id="A0A8E2JYT8"/>
<feature type="region of interest" description="Disordered" evidence="1">
    <location>
        <begin position="43"/>
        <end position="64"/>
    </location>
</feature>
<proteinExistence type="predicted"/>
<organism evidence="2 3">
    <name type="scientific">Glonium stellatum</name>
    <dbReference type="NCBI Taxonomy" id="574774"/>
    <lineage>
        <taxon>Eukaryota</taxon>
        <taxon>Fungi</taxon>
        <taxon>Dikarya</taxon>
        <taxon>Ascomycota</taxon>
        <taxon>Pezizomycotina</taxon>
        <taxon>Dothideomycetes</taxon>
        <taxon>Pleosporomycetidae</taxon>
        <taxon>Gloniales</taxon>
        <taxon>Gloniaceae</taxon>
        <taxon>Glonium</taxon>
    </lineage>
</organism>
<name>A0A8E2JYT8_9PEZI</name>
<reference evidence="2 3" key="1">
    <citation type="journal article" date="2016" name="Nat. Commun.">
        <title>Ectomycorrhizal ecology is imprinted in the genome of the dominant symbiotic fungus Cenococcum geophilum.</title>
        <authorList>
            <consortium name="DOE Joint Genome Institute"/>
            <person name="Peter M."/>
            <person name="Kohler A."/>
            <person name="Ohm R.A."/>
            <person name="Kuo A."/>
            <person name="Krutzmann J."/>
            <person name="Morin E."/>
            <person name="Arend M."/>
            <person name="Barry K.W."/>
            <person name="Binder M."/>
            <person name="Choi C."/>
            <person name="Clum A."/>
            <person name="Copeland A."/>
            <person name="Grisel N."/>
            <person name="Haridas S."/>
            <person name="Kipfer T."/>
            <person name="LaButti K."/>
            <person name="Lindquist E."/>
            <person name="Lipzen A."/>
            <person name="Maire R."/>
            <person name="Meier B."/>
            <person name="Mihaltcheva S."/>
            <person name="Molinier V."/>
            <person name="Murat C."/>
            <person name="Poggeler S."/>
            <person name="Quandt C.A."/>
            <person name="Sperisen C."/>
            <person name="Tritt A."/>
            <person name="Tisserant E."/>
            <person name="Crous P.W."/>
            <person name="Henrissat B."/>
            <person name="Nehls U."/>
            <person name="Egli S."/>
            <person name="Spatafora J.W."/>
            <person name="Grigoriev I.V."/>
            <person name="Martin F.M."/>
        </authorList>
    </citation>
    <scope>NUCLEOTIDE SEQUENCE [LARGE SCALE GENOMIC DNA]</scope>
    <source>
        <strain evidence="2 3">CBS 207.34</strain>
    </source>
</reference>
<gene>
    <name evidence="2" type="ORF">AOQ84DRAFT_56012</name>
</gene>
<protein>
    <submittedName>
        <fullName evidence="2">Uncharacterized protein</fullName>
    </submittedName>
</protein>
<evidence type="ECO:0000256" key="1">
    <source>
        <dbReference type="SAM" id="MobiDB-lite"/>
    </source>
</evidence>
<dbReference type="OrthoDB" id="62952at2759"/>
<dbReference type="EMBL" id="KV748612">
    <property type="protein sequence ID" value="OCL14147.1"/>
    <property type="molecule type" value="Genomic_DNA"/>
</dbReference>
<dbReference type="PANTHER" id="PTHR42085:SF2">
    <property type="entry name" value="F-BOX DOMAIN-CONTAINING PROTEIN"/>
    <property type="match status" value="1"/>
</dbReference>
<dbReference type="PANTHER" id="PTHR42085">
    <property type="entry name" value="F-BOX DOMAIN-CONTAINING PROTEIN"/>
    <property type="match status" value="1"/>
</dbReference>
<keyword evidence="3" id="KW-1185">Reference proteome</keyword>
<accession>A0A8E2JYT8</accession>
<dbReference type="Proteomes" id="UP000250140">
    <property type="component" value="Unassembled WGS sequence"/>
</dbReference>
<sequence>MAQTSTPDIPWWAFCMPILAPRVNSDSNSTACSHPHVSPAIPRILSRKKPSQTTATGGSEFCMPEPPRVERITPISSRADSDAVSFLDLPPEIRNNIYSRVLIFEEYMRPSSKASAIPLLRVCKQVHEEASSIFYAANSFYFYCERFIFPDVSGHISPENFLADYPKGLTWPAARYHIHLTRVVFDTHVSLSNYKNTPMMEEQLTIRFHEFYAYFRSLWAMKERKWTGRIICERKYPMAPLDCMIAFSEDDEDVTKMLLRNVDFL</sequence>
<evidence type="ECO:0000313" key="3">
    <source>
        <dbReference type="Proteomes" id="UP000250140"/>
    </source>
</evidence>